<sequence>MNTRAVIVRALVVVMLAVQTLMLPAAHAAMIGTDLNGMIGTTDLLAQEQRADNQARLKAALERSEATSALERFGVDPAQIDERLDRLSDAELASLADQADELPAGEGALGVLVFILVLLIVLDLLGVTNVFPRI</sequence>
<dbReference type="Proteomes" id="UP001165524">
    <property type="component" value="Unassembled WGS sequence"/>
</dbReference>
<dbReference type="NCBIfam" id="NF033919">
    <property type="entry name" value="PA2779_fam"/>
    <property type="match status" value="1"/>
</dbReference>
<evidence type="ECO:0000313" key="3">
    <source>
        <dbReference type="EMBL" id="MCK0537870.1"/>
    </source>
</evidence>
<feature type="transmembrane region" description="Helical" evidence="1">
    <location>
        <begin position="108"/>
        <end position="131"/>
    </location>
</feature>
<reference evidence="3" key="1">
    <citation type="submission" date="2022-04" db="EMBL/GenBank/DDBJ databases">
        <title>Alcanivorax sp. CY1518 draft genome sequence.</title>
        <authorList>
            <person name="Zhao G."/>
            <person name="An M."/>
        </authorList>
    </citation>
    <scope>NUCLEOTIDE SEQUENCE</scope>
    <source>
        <strain evidence="3">CY1518</strain>
    </source>
</reference>
<organism evidence="3 4">
    <name type="scientific">Alcanivorax quisquiliarum</name>
    <dbReference type="NCBI Taxonomy" id="2933565"/>
    <lineage>
        <taxon>Bacteria</taxon>
        <taxon>Pseudomonadati</taxon>
        <taxon>Pseudomonadota</taxon>
        <taxon>Gammaproteobacteria</taxon>
        <taxon>Oceanospirillales</taxon>
        <taxon>Alcanivoracaceae</taxon>
        <taxon>Alcanivorax</taxon>
    </lineage>
</organism>
<dbReference type="InterPro" id="IPR046735">
    <property type="entry name" value="PA2779-like"/>
</dbReference>
<dbReference type="Pfam" id="PF20332">
    <property type="entry name" value="DUF6627"/>
    <property type="match status" value="1"/>
</dbReference>
<comment type="caution">
    <text evidence="3">The sequence shown here is derived from an EMBL/GenBank/DDBJ whole genome shotgun (WGS) entry which is preliminary data.</text>
</comment>
<feature type="signal peptide" evidence="2">
    <location>
        <begin position="1"/>
        <end position="28"/>
    </location>
</feature>
<keyword evidence="1" id="KW-1133">Transmembrane helix</keyword>
<proteinExistence type="predicted"/>
<keyword evidence="1" id="KW-0472">Membrane</keyword>
<evidence type="ECO:0000256" key="1">
    <source>
        <dbReference type="SAM" id="Phobius"/>
    </source>
</evidence>
<protein>
    <submittedName>
        <fullName evidence="3">PA2779 family protein</fullName>
    </submittedName>
</protein>
<evidence type="ECO:0000313" key="4">
    <source>
        <dbReference type="Proteomes" id="UP001165524"/>
    </source>
</evidence>
<gene>
    <name evidence="3" type="ORF">MU846_09120</name>
</gene>
<evidence type="ECO:0000256" key="2">
    <source>
        <dbReference type="SAM" id="SignalP"/>
    </source>
</evidence>
<name>A0ABT0E7X4_9GAMM</name>
<dbReference type="EMBL" id="JALKII010000005">
    <property type="protein sequence ID" value="MCK0537870.1"/>
    <property type="molecule type" value="Genomic_DNA"/>
</dbReference>
<keyword evidence="1" id="KW-0812">Transmembrane</keyword>
<keyword evidence="2" id="KW-0732">Signal</keyword>
<accession>A0ABT0E7X4</accession>
<keyword evidence="4" id="KW-1185">Reference proteome</keyword>
<feature type="chain" id="PRO_5046702230" evidence="2">
    <location>
        <begin position="29"/>
        <end position="134"/>
    </location>
</feature>
<dbReference type="RefSeq" id="WP_246951907.1">
    <property type="nucleotide sequence ID" value="NZ_JALKII010000005.1"/>
</dbReference>